<dbReference type="SUPFAM" id="SSF161098">
    <property type="entry name" value="MetI-like"/>
    <property type="match status" value="1"/>
</dbReference>
<evidence type="ECO:0000313" key="9">
    <source>
        <dbReference type="EMBL" id="GII33743.1"/>
    </source>
</evidence>
<dbReference type="GO" id="GO:0055085">
    <property type="term" value="P:transmembrane transport"/>
    <property type="evidence" value="ECO:0007669"/>
    <property type="project" value="InterPro"/>
</dbReference>
<feature type="transmembrane region" description="Helical" evidence="7">
    <location>
        <begin position="28"/>
        <end position="47"/>
    </location>
</feature>
<evidence type="ECO:0000256" key="4">
    <source>
        <dbReference type="ARBA" id="ARBA00022692"/>
    </source>
</evidence>
<keyword evidence="2 7" id="KW-0813">Transport</keyword>
<evidence type="ECO:0000256" key="5">
    <source>
        <dbReference type="ARBA" id="ARBA00022989"/>
    </source>
</evidence>
<feature type="transmembrane region" description="Helical" evidence="7">
    <location>
        <begin position="91"/>
        <end position="112"/>
    </location>
</feature>
<dbReference type="InterPro" id="IPR051393">
    <property type="entry name" value="ABC_transporter_permease"/>
</dbReference>
<evidence type="ECO:0000256" key="3">
    <source>
        <dbReference type="ARBA" id="ARBA00022475"/>
    </source>
</evidence>
<dbReference type="EMBL" id="BOOO01000042">
    <property type="protein sequence ID" value="GII33743.1"/>
    <property type="molecule type" value="Genomic_DNA"/>
</dbReference>
<feature type="transmembrane region" description="Helical" evidence="7">
    <location>
        <begin position="279"/>
        <end position="302"/>
    </location>
</feature>
<dbReference type="GO" id="GO:0005886">
    <property type="term" value="C:plasma membrane"/>
    <property type="evidence" value="ECO:0007669"/>
    <property type="project" value="UniProtKB-SubCell"/>
</dbReference>
<keyword evidence="10" id="KW-1185">Reference proteome</keyword>
<proteinExistence type="inferred from homology"/>
<dbReference type="Gene3D" id="1.10.3720.10">
    <property type="entry name" value="MetI-like"/>
    <property type="match status" value="1"/>
</dbReference>
<evidence type="ECO:0000256" key="1">
    <source>
        <dbReference type="ARBA" id="ARBA00004651"/>
    </source>
</evidence>
<dbReference type="PROSITE" id="PS50928">
    <property type="entry name" value="ABC_TM1"/>
    <property type="match status" value="1"/>
</dbReference>
<evidence type="ECO:0000256" key="2">
    <source>
        <dbReference type="ARBA" id="ARBA00022448"/>
    </source>
</evidence>
<comment type="subcellular location">
    <subcellularLocation>
        <location evidence="1 7">Cell membrane</location>
        <topology evidence="1 7">Multi-pass membrane protein</topology>
    </subcellularLocation>
</comment>
<dbReference type="PANTHER" id="PTHR30193">
    <property type="entry name" value="ABC TRANSPORTER PERMEASE PROTEIN"/>
    <property type="match status" value="1"/>
</dbReference>
<keyword evidence="5 7" id="KW-1133">Transmembrane helix</keyword>
<comment type="caution">
    <text evidence="9">The sequence shown here is derived from an EMBL/GenBank/DDBJ whole genome shotgun (WGS) entry which is preliminary data.</text>
</comment>
<dbReference type="CDD" id="cd06261">
    <property type="entry name" value="TM_PBP2"/>
    <property type="match status" value="1"/>
</dbReference>
<dbReference type="InterPro" id="IPR035906">
    <property type="entry name" value="MetI-like_sf"/>
</dbReference>
<dbReference type="Proteomes" id="UP000650628">
    <property type="component" value="Unassembled WGS sequence"/>
</dbReference>
<organism evidence="9 10">
    <name type="scientific">Planotetraspora mira</name>
    <dbReference type="NCBI Taxonomy" id="58121"/>
    <lineage>
        <taxon>Bacteria</taxon>
        <taxon>Bacillati</taxon>
        <taxon>Actinomycetota</taxon>
        <taxon>Actinomycetes</taxon>
        <taxon>Streptosporangiales</taxon>
        <taxon>Streptosporangiaceae</taxon>
        <taxon>Planotetraspora</taxon>
    </lineage>
</organism>
<keyword evidence="6 7" id="KW-0472">Membrane</keyword>
<dbReference type="AlphaFoldDB" id="A0A8J3TV70"/>
<dbReference type="InterPro" id="IPR000515">
    <property type="entry name" value="MetI-like"/>
</dbReference>
<feature type="transmembrane region" description="Helical" evidence="7">
    <location>
        <begin position="124"/>
        <end position="144"/>
    </location>
</feature>
<accession>A0A8J3TV70</accession>
<dbReference type="PANTHER" id="PTHR30193:SF37">
    <property type="entry name" value="INNER MEMBRANE ABC TRANSPORTER PERMEASE PROTEIN YCJO"/>
    <property type="match status" value="1"/>
</dbReference>
<protein>
    <submittedName>
        <fullName evidence="9">ABC transporter permease</fullName>
    </submittedName>
</protein>
<dbReference type="RefSeq" id="WP_203957569.1">
    <property type="nucleotide sequence ID" value="NZ_BOOO01000042.1"/>
</dbReference>
<keyword evidence="3" id="KW-1003">Cell membrane</keyword>
<evidence type="ECO:0000256" key="7">
    <source>
        <dbReference type="RuleBase" id="RU363032"/>
    </source>
</evidence>
<name>A0A8J3TV70_9ACTN</name>
<feature type="domain" description="ABC transmembrane type-1" evidence="8">
    <location>
        <begin position="87"/>
        <end position="302"/>
    </location>
</feature>
<dbReference type="Pfam" id="PF00528">
    <property type="entry name" value="BPD_transp_1"/>
    <property type="match status" value="1"/>
</dbReference>
<comment type="similarity">
    <text evidence="7">Belongs to the binding-protein-dependent transport system permease family.</text>
</comment>
<evidence type="ECO:0000313" key="10">
    <source>
        <dbReference type="Proteomes" id="UP000650628"/>
    </source>
</evidence>
<evidence type="ECO:0000259" key="8">
    <source>
        <dbReference type="PROSITE" id="PS50928"/>
    </source>
</evidence>
<keyword evidence="4 7" id="KW-0812">Transmembrane</keyword>
<sequence>MAAVPKAVSRGGPGALSVGVRRGSRETLVLLAFVLIPFGLEMFWTFWPALNSVYISLTQWDGIAPPVFVGLDNYARMWSDETFRTALRNTVIWLVLFGGLSVLGGLGLALLLDKPRKGIGVYRAIFFLPVVFSMVVTALVWRMIFQPDGVVNGLLAAVGLEDQARIWLGEPETALYALIVPALWRQVGYIMVLFLAGLKTVDPLLHEAAKVDGATAFERFRHVTLPQLRPITTVVLAVTVIDALRSFDIVWALTKGGPYHSSELLSTYQFSTGLLGSQLGYGSALAVVIFLLTVGTIVVYLVRSLRDEESA</sequence>
<reference evidence="9 10" key="1">
    <citation type="submission" date="2021-01" db="EMBL/GenBank/DDBJ databases">
        <title>Whole genome shotgun sequence of Planotetraspora mira NBRC 15435.</title>
        <authorList>
            <person name="Komaki H."/>
            <person name="Tamura T."/>
        </authorList>
    </citation>
    <scope>NUCLEOTIDE SEQUENCE [LARGE SCALE GENOMIC DNA]</scope>
    <source>
        <strain evidence="9 10">NBRC 15435</strain>
    </source>
</reference>
<evidence type="ECO:0000256" key="6">
    <source>
        <dbReference type="ARBA" id="ARBA00023136"/>
    </source>
</evidence>
<gene>
    <name evidence="9" type="ORF">Pmi06nite_71850</name>
</gene>